<feature type="compositionally biased region" description="Acidic residues" evidence="2">
    <location>
        <begin position="946"/>
        <end position="962"/>
    </location>
</feature>
<evidence type="ECO:0000256" key="1">
    <source>
        <dbReference type="PROSITE-ProRule" id="PRU00221"/>
    </source>
</evidence>
<dbReference type="Proteomes" id="UP000215902">
    <property type="component" value="Unassembled WGS sequence"/>
</dbReference>
<dbReference type="EMBL" id="NIVC01005025">
    <property type="protein sequence ID" value="PAA46158.1"/>
    <property type="molecule type" value="Genomic_DNA"/>
</dbReference>
<dbReference type="STRING" id="282301.A0A267DA28"/>
<dbReference type="SUPFAM" id="SSF50978">
    <property type="entry name" value="WD40 repeat-like"/>
    <property type="match status" value="1"/>
</dbReference>
<dbReference type="PROSITE" id="PS50294">
    <property type="entry name" value="WD_REPEATS_REGION"/>
    <property type="match status" value="1"/>
</dbReference>
<dbReference type="PROSITE" id="PS50082">
    <property type="entry name" value="WD_REPEATS_2"/>
    <property type="match status" value="3"/>
</dbReference>
<keyword evidence="1" id="KW-0853">WD repeat</keyword>
<evidence type="ECO:0000313" key="3">
    <source>
        <dbReference type="EMBL" id="PAA46158.1"/>
    </source>
</evidence>
<keyword evidence="4" id="KW-1185">Reference proteome</keyword>
<feature type="compositionally biased region" description="Basic and acidic residues" evidence="2">
    <location>
        <begin position="963"/>
        <end position="986"/>
    </location>
</feature>
<feature type="compositionally biased region" description="Low complexity" evidence="2">
    <location>
        <begin position="1049"/>
        <end position="1065"/>
    </location>
</feature>
<comment type="caution">
    <text evidence="3">The sequence shown here is derived from an EMBL/GenBank/DDBJ whole genome shotgun (WGS) entry which is preliminary data.</text>
</comment>
<evidence type="ECO:0000313" key="4">
    <source>
        <dbReference type="Proteomes" id="UP000215902"/>
    </source>
</evidence>
<feature type="repeat" description="WD" evidence="1">
    <location>
        <begin position="614"/>
        <end position="646"/>
    </location>
</feature>
<feature type="repeat" description="WD" evidence="1">
    <location>
        <begin position="285"/>
        <end position="326"/>
    </location>
</feature>
<dbReference type="InterPro" id="IPR036322">
    <property type="entry name" value="WD40_repeat_dom_sf"/>
</dbReference>
<feature type="region of interest" description="Disordered" evidence="2">
    <location>
        <begin position="939"/>
        <end position="1135"/>
    </location>
</feature>
<dbReference type="PANTHER" id="PTHR45532:SF1">
    <property type="entry name" value="WD REPEAT-CONTAINING PROTEIN 97"/>
    <property type="match status" value="1"/>
</dbReference>
<sequence>LAMSHVVEDLLERHSLLDRPKKPRMINGESAVEYRWRVLRNCVKSVSDDIMKEDALNLFVSHGIVPGRSLSHAQPITDFLLLPQLPNPLLTLDGAFLRFYDSEGRLADVVAPPKPIARLAYASHVGQFVGWTEGGRTLINLSGEFAVLTEATTEAPLTQVLYNGNKEEVLSFEPGQITSWVFRFGNRHLLPRRRLQAGLPADRGFSLVALEDTAAKRQRAFCAMDRSVHVLLLQQGQCAAVHRDLHSDAISAVHFFNPMKLLCTGAKDGSVKAWVADTFRVHCVFVGHNGAVNALHFYPTGPMLLSASEDRSVRVWHLELRDQVDEVRLDSAADPDAETPLRLAAQFGAAAFYTSGARSVRAWRVQEIYTHRASLCAPVLRIQASPSRPGQPPRVLVTCQDSSVHVVSPATGAILSSALAGGSVLAGEAPQVAASAYSTDPKRHRLYCAMSDGSLAEWDPDSRPARLLRSWPSPGPGCECRCLALYEYAAGGGASKSLLVAGRADGSLCTYGEQGPDYAVDGHGNKGVLELEANPSQDQVVSAGLDNIIRVWRVFPFVREALAPLMQFFCAHTPVCMSALRSLLLVGFQDAQSATYSVVTYDLEDKSRQDHSPEDDHLDKLTGAAACPKLRLFATVSQDGTLRVWSSANQLLKAVQLHARPQGVAFCSDTGDLLLGIGASLYGIEHRRYLPKMQTRRMAMMHFEPAAPEPLSGEMDARLLAELPFPDRQRLLACRPAHSFDAFADPDPLEEEPDDVEERLAREAAFGTIASRERELRMLRDGDIKPKRRPAATPATKEEAFNKFLSLVADHPVLPPPPKEANLDAAVKSALEPPQLPRPKQAYRPDICPGFFPSQDAAVRPQAGLAPIPRGGCVPNSVLAKLLWPQEALLEHEKTATQASARGWRPPDLNVEQLRQLQGLRQRGSEDEAERQALLKSWADSGDGAGGDDEDEEEAGELLFELDADRKRREQQEQEQKEREQSDFMRRMQQAMDEAATEAAAEAAEAEAAAVAAAEAEAEAEAARTREASTVSGDSRRPPTRPTRRATQEELAAAARSRSSQSQASPKKRPPPPQKRPSEQRRSAVAASPTAASATASAAATPPSVSRQASEAALTGGQQQQTLQGPPAPPPLPDYVAQFADEDWFDAAFPEPRRRSLPDPLTPATFAGRLLRLLPGAGWPERSALCRAVQQLQTLESLGRQCQQEARRIVLELLELPPDCGVAEQRDFVRHGLTLLTQGGPDKPLLTELLLWYFEGDELTQSFVMEALNFLGRKDEHHCLERELDQWDVWSVTEPDKRRPHLRRAISDWLERWLANFRAAVRQTAERLARGEQLQGRVPQAATAAASGKPMTVTFETAPDPSRLADSGTYMEAVNYFCETQLSQQLARLRSKKRSSMRAGRPAAARAAGTGEAEAEPARKNTILVLPTLPQRTSLMRLGESHGDVQPARRRDFGAGVGGGVSTLVAAAATDSSQPAACQPGRAYQQVMRGGFAPLMHLPMKPVRLNPFPSLLDDLDWEAATQPVLLTLKCSGRMFIPALSQVQQD</sequence>
<organism evidence="3 4">
    <name type="scientific">Macrostomum lignano</name>
    <dbReference type="NCBI Taxonomy" id="282301"/>
    <lineage>
        <taxon>Eukaryota</taxon>
        <taxon>Metazoa</taxon>
        <taxon>Spiralia</taxon>
        <taxon>Lophotrochozoa</taxon>
        <taxon>Platyhelminthes</taxon>
        <taxon>Rhabditophora</taxon>
        <taxon>Macrostomorpha</taxon>
        <taxon>Macrostomida</taxon>
        <taxon>Macrostomidae</taxon>
        <taxon>Macrostomum</taxon>
    </lineage>
</organism>
<feature type="region of interest" description="Disordered" evidence="2">
    <location>
        <begin position="1390"/>
        <end position="1416"/>
    </location>
</feature>
<dbReference type="Pfam" id="PF00400">
    <property type="entry name" value="WD40"/>
    <property type="match status" value="3"/>
</dbReference>
<evidence type="ECO:0000256" key="2">
    <source>
        <dbReference type="SAM" id="MobiDB-lite"/>
    </source>
</evidence>
<gene>
    <name evidence="3" type="ORF">BOX15_Mlig015780g4</name>
</gene>
<evidence type="ECO:0008006" key="5">
    <source>
        <dbReference type="Google" id="ProtNLM"/>
    </source>
</evidence>
<protein>
    <recommendedName>
        <fullName evidence="5">WD_REPEATS_REGION domain-containing protein</fullName>
    </recommendedName>
</protein>
<feature type="compositionally biased region" description="Low complexity" evidence="2">
    <location>
        <begin position="1083"/>
        <end position="1125"/>
    </location>
</feature>
<dbReference type="InterPro" id="IPR015943">
    <property type="entry name" value="WD40/YVTN_repeat-like_dom_sf"/>
</dbReference>
<dbReference type="OrthoDB" id="6262491at2759"/>
<dbReference type="Gene3D" id="2.130.10.10">
    <property type="entry name" value="YVTN repeat-like/Quinoprotein amine dehydrogenase"/>
    <property type="match status" value="3"/>
</dbReference>
<accession>A0A267DA28</accession>
<dbReference type="SMART" id="SM00320">
    <property type="entry name" value="WD40"/>
    <property type="match status" value="5"/>
</dbReference>
<reference evidence="3 4" key="1">
    <citation type="submission" date="2017-06" db="EMBL/GenBank/DDBJ databases">
        <title>A platform for efficient transgenesis in Macrostomum lignano, a flatworm model organism for stem cell research.</title>
        <authorList>
            <person name="Berezikov E."/>
        </authorList>
    </citation>
    <scope>NUCLEOTIDE SEQUENCE [LARGE SCALE GENOMIC DNA]</scope>
    <source>
        <strain evidence="3">DV1</strain>
        <tissue evidence="3">Whole organism</tissue>
    </source>
</reference>
<dbReference type="InterPro" id="IPR001680">
    <property type="entry name" value="WD40_rpt"/>
</dbReference>
<dbReference type="PANTHER" id="PTHR45532">
    <property type="entry name" value="WD REPEAT-CONTAINING PROTEIN 97"/>
    <property type="match status" value="1"/>
</dbReference>
<proteinExistence type="predicted"/>
<feature type="compositionally biased region" description="Low complexity" evidence="2">
    <location>
        <begin position="1398"/>
        <end position="1412"/>
    </location>
</feature>
<feature type="non-terminal residue" evidence="3">
    <location>
        <position position="1"/>
    </location>
</feature>
<feature type="compositionally biased region" description="Low complexity" evidence="2">
    <location>
        <begin position="997"/>
        <end position="1015"/>
    </location>
</feature>
<feature type="repeat" description="WD" evidence="1">
    <location>
        <begin position="243"/>
        <end position="274"/>
    </location>
</feature>
<name>A0A267DA28_9PLAT</name>